<accession>A0A0B6ZIZ5</accession>
<dbReference type="Pfam" id="PF26103">
    <property type="entry name" value="TPR_Epg5"/>
    <property type="match status" value="1"/>
</dbReference>
<dbReference type="PANTHER" id="PTHR31139:SF4">
    <property type="entry name" value="ECTOPIC P GRANULES PROTEIN 5 HOMOLOG"/>
    <property type="match status" value="1"/>
</dbReference>
<reference evidence="2" key="1">
    <citation type="submission" date="2014-12" db="EMBL/GenBank/DDBJ databases">
        <title>Insight into the proteome of Arion vulgaris.</title>
        <authorList>
            <person name="Aradska J."/>
            <person name="Bulat T."/>
            <person name="Smidak R."/>
            <person name="Sarate P."/>
            <person name="Gangsoo J."/>
            <person name="Sialana F."/>
            <person name="Bilban M."/>
            <person name="Lubec G."/>
        </authorList>
    </citation>
    <scope>NUCLEOTIDE SEQUENCE</scope>
    <source>
        <tissue evidence="2">Skin</tissue>
    </source>
</reference>
<proteinExistence type="predicted"/>
<dbReference type="GO" id="GO:0097352">
    <property type="term" value="P:autophagosome maturation"/>
    <property type="evidence" value="ECO:0007669"/>
    <property type="project" value="TreeGrafter"/>
</dbReference>
<organism evidence="2">
    <name type="scientific">Arion vulgaris</name>
    <dbReference type="NCBI Taxonomy" id="1028688"/>
    <lineage>
        <taxon>Eukaryota</taxon>
        <taxon>Metazoa</taxon>
        <taxon>Spiralia</taxon>
        <taxon>Lophotrochozoa</taxon>
        <taxon>Mollusca</taxon>
        <taxon>Gastropoda</taxon>
        <taxon>Heterobranchia</taxon>
        <taxon>Euthyneura</taxon>
        <taxon>Panpulmonata</taxon>
        <taxon>Eupulmonata</taxon>
        <taxon>Stylommatophora</taxon>
        <taxon>Helicina</taxon>
        <taxon>Arionoidea</taxon>
        <taxon>Arionidae</taxon>
        <taxon>Arion</taxon>
    </lineage>
</organism>
<dbReference type="InterPro" id="IPR051436">
    <property type="entry name" value="Autophagy-related_EPG5"/>
</dbReference>
<dbReference type="PANTHER" id="PTHR31139">
    <property type="entry name" value="ECTOPIC P GRANULES PROTEIN 5 HOMOLOG"/>
    <property type="match status" value="1"/>
</dbReference>
<dbReference type="AlphaFoldDB" id="A0A0B6ZIZ5"/>
<feature type="domain" description="Epg5-like central TPR repeats" evidence="1">
    <location>
        <begin position="1"/>
        <end position="86"/>
    </location>
</feature>
<gene>
    <name evidence="2" type="primary">ORF66399</name>
</gene>
<protein>
    <recommendedName>
        <fullName evidence="1">Epg5-like central TPR repeats domain-containing protein</fullName>
    </recommendedName>
</protein>
<dbReference type="EMBL" id="HACG01021598">
    <property type="protein sequence ID" value="CEK68463.1"/>
    <property type="molecule type" value="Transcribed_RNA"/>
</dbReference>
<name>A0A0B6ZIZ5_9EUPU</name>
<evidence type="ECO:0000259" key="1">
    <source>
        <dbReference type="Pfam" id="PF26103"/>
    </source>
</evidence>
<dbReference type="InterPro" id="IPR059030">
    <property type="entry name" value="TPR_Epg5_mid"/>
</dbReference>
<feature type="non-terminal residue" evidence="2">
    <location>
        <position position="1"/>
    </location>
</feature>
<feature type="non-terminal residue" evidence="2">
    <location>
        <position position="86"/>
    </location>
</feature>
<dbReference type="GO" id="GO:0005737">
    <property type="term" value="C:cytoplasm"/>
    <property type="evidence" value="ECO:0007669"/>
    <property type="project" value="TreeGrafter"/>
</dbReference>
<sequence>LQNQNMDLVFMLLTKFDIRNWLTSASPSEAVRKCFVESLGSAMMSCGAEPSSESKLVFGLYLSHMAAVLESNFPSNLYIVVNMILQ</sequence>
<evidence type="ECO:0000313" key="2">
    <source>
        <dbReference type="EMBL" id="CEK68463.1"/>
    </source>
</evidence>